<proteinExistence type="predicted"/>
<reference evidence="1" key="1">
    <citation type="submission" date="2022-07" db="EMBL/GenBank/DDBJ databases">
        <title>Phylogenomic reconstructions and comparative analyses of Kickxellomycotina fungi.</title>
        <authorList>
            <person name="Reynolds N.K."/>
            <person name="Stajich J.E."/>
            <person name="Barry K."/>
            <person name="Grigoriev I.V."/>
            <person name="Crous P."/>
            <person name="Smith M.E."/>
        </authorList>
    </citation>
    <scope>NUCLEOTIDE SEQUENCE</scope>
    <source>
        <strain evidence="1">NRRL 5244</strain>
    </source>
</reference>
<keyword evidence="2" id="KW-1185">Reference proteome</keyword>
<gene>
    <name evidence="1" type="ORF">FBU59_003727</name>
</gene>
<name>A0ACC1J7S4_9FUNG</name>
<protein>
    <submittedName>
        <fullName evidence="1">Uncharacterized protein</fullName>
    </submittedName>
</protein>
<evidence type="ECO:0000313" key="2">
    <source>
        <dbReference type="Proteomes" id="UP001150603"/>
    </source>
</evidence>
<evidence type="ECO:0000313" key="1">
    <source>
        <dbReference type="EMBL" id="KAJ1940714.1"/>
    </source>
</evidence>
<dbReference type="EMBL" id="JANBPW010002466">
    <property type="protein sequence ID" value="KAJ1940714.1"/>
    <property type="molecule type" value="Genomic_DNA"/>
</dbReference>
<accession>A0ACC1J7S4</accession>
<dbReference type="Proteomes" id="UP001150603">
    <property type="component" value="Unassembled WGS sequence"/>
</dbReference>
<organism evidence="1 2">
    <name type="scientific">Linderina macrospora</name>
    <dbReference type="NCBI Taxonomy" id="4868"/>
    <lineage>
        <taxon>Eukaryota</taxon>
        <taxon>Fungi</taxon>
        <taxon>Fungi incertae sedis</taxon>
        <taxon>Zoopagomycota</taxon>
        <taxon>Kickxellomycotina</taxon>
        <taxon>Kickxellomycetes</taxon>
        <taxon>Kickxellales</taxon>
        <taxon>Kickxellaceae</taxon>
        <taxon>Linderina</taxon>
    </lineage>
</organism>
<sequence>MSEFSEFYVPSSDNAKLHSRLRVPSTARRTASGDLGVFIICHGLLDTKHAPLFTGLQEMLPYASVSFDFRGSGHSTGITNYGNYLEEAEDIKHMVEYVNSGKLDAMAGGRQLRVIGIIGHSKGGSSMFLFAAKYQTLCPELLVNLSARYWLAQEIAGRWKQHHLEALETEGTFMWRIFGGPQKTGGRKSVDDGYEGLSSVDGVPEREYWVTREHLDTRNNTDMSVVQRLGLQRCFVLNIMGEKDRVVPERDVWQYDRVMRLAAPDNTRVTTKVVENASHFWSKPFELQAVNEILNSWLTTVVPLAKL</sequence>
<comment type="caution">
    <text evidence="1">The sequence shown here is derived from an EMBL/GenBank/DDBJ whole genome shotgun (WGS) entry which is preliminary data.</text>
</comment>